<organism evidence="4">
    <name type="scientific">Ixodes ricinus</name>
    <name type="common">Common tick</name>
    <name type="synonym">Acarus ricinus</name>
    <dbReference type="NCBI Taxonomy" id="34613"/>
    <lineage>
        <taxon>Eukaryota</taxon>
        <taxon>Metazoa</taxon>
        <taxon>Ecdysozoa</taxon>
        <taxon>Arthropoda</taxon>
        <taxon>Chelicerata</taxon>
        <taxon>Arachnida</taxon>
        <taxon>Acari</taxon>
        <taxon>Parasitiformes</taxon>
        <taxon>Ixodida</taxon>
        <taxon>Ixodoidea</taxon>
        <taxon>Ixodidae</taxon>
        <taxon>Ixodinae</taxon>
        <taxon>Ixodes</taxon>
    </lineage>
</organism>
<evidence type="ECO:0000313" key="4">
    <source>
        <dbReference type="EMBL" id="JAA70146.1"/>
    </source>
</evidence>
<evidence type="ECO:0000256" key="3">
    <source>
        <dbReference type="SAM" id="SignalP"/>
    </source>
</evidence>
<keyword evidence="1 3" id="KW-0732">Signal</keyword>
<dbReference type="InterPro" id="IPR031424">
    <property type="entry name" value="QVR-like"/>
</dbReference>
<dbReference type="EMBL" id="GADI01003662">
    <property type="protein sequence ID" value="JAA70146.1"/>
    <property type="molecule type" value="mRNA"/>
</dbReference>
<dbReference type="Pfam" id="PF17064">
    <property type="entry name" value="QVR"/>
    <property type="match status" value="1"/>
</dbReference>
<protein>
    <submittedName>
        <fullName evidence="4">Putative secreted protein</fullName>
    </submittedName>
</protein>
<evidence type="ECO:0000256" key="2">
    <source>
        <dbReference type="ARBA" id="ARBA00023180"/>
    </source>
</evidence>
<feature type="chain" id="PRO_5005517486" evidence="3">
    <location>
        <begin position="26"/>
        <end position="204"/>
    </location>
</feature>
<sequence length="204" mass="22966">MTDLDPVTLLVKTCVLLACLFEVSAIKCYQCSTSDDPKGEDLCGAYEYYDKTKNTAVECLGEEAHALGTFCYKKIQQSPRGFIWDGRWRSVERRCAQISERGVNWGCDWGYHENGVYWEECYCAEDNCNGAPKAGLVHLVLVFCATVGVLRHLLVFNGHRHVCREVLLLEPFSKTQRFLVGIVLQLLGALPQLGRRLRVKCAAP</sequence>
<dbReference type="InterPro" id="IPR050975">
    <property type="entry name" value="Sleep_regulator"/>
</dbReference>
<evidence type="ECO:0000256" key="1">
    <source>
        <dbReference type="ARBA" id="ARBA00022729"/>
    </source>
</evidence>
<dbReference type="GO" id="GO:0030431">
    <property type="term" value="P:sleep"/>
    <property type="evidence" value="ECO:0007669"/>
    <property type="project" value="InterPro"/>
</dbReference>
<proteinExistence type="evidence at transcript level"/>
<keyword evidence="2" id="KW-0325">Glycoprotein</keyword>
<dbReference type="PANTHER" id="PTHR33562:SF27">
    <property type="entry name" value="PROTEIN QUIVER"/>
    <property type="match status" value="1"/>
</dbReference>
<dbReference type="AlphaFoldDB" id="A0A0K8RGF7"/>
<accession>A0A0K8RGF7</accession>
<dbReference type="PANTHER" id="PTHR33562">
    <property type="entry name" value="ATILLA, ISOFORM B-RELATED-RELATED"/>
    <property type="match status" value="1"/>
</dbReference>
<name>A0A0K8RGF7_IXORI</name>
<reference evidence="4" key="1">
    <citation type="submission" date="2012-12" db="EMBL/GenBank/DDBJ databases">
        <title>Identification and characterization of a phenylalanine ammonia-lyase gene family in Isatis indigotica Fort.</title>
        <authorList>
            <person name="Liu Q."/>
            <person name="Chen J."/>
            <person name="Zhou X."/>
            <person name="Di P."/>
            <person name="Xiao Y."/>
            <person name="Xuan H."/>
            <person name="Zhang L."/>
            <person name="Chen W."/>
        </authorList>
    </citation>
    <scope>NUCLEOTIDE SEQUENCE</scope>
    <source>
        <tissue evidence="4">Salivary gland</tissue>
    </source>
</reference>
<dbReference type="GO" id="GO:0032222">
    <property type="term" value="P:regulation of synaptic transmission, cholinergic"/>
    <property type="evidence" value="ECO:0007669"/>
    <property type="project" value="InterPro"/>
</dbReference>
<feature type="signal peptide" evidence="3">
    <location>
        <begin position="1"/>
        <end position="25"/>
    </location>
</feature>